<proteinExistence type="predicted"/>
<name>A0A374NVL0_9FIRM</name>
<dbReference type="InterPro" id="IPR050101">
    <property type="entry name" value="CinA"/>
</dbReference>
<evidence type="ECO:0000259" key="1">
    <source>
        <dbReference type="SMART" id="SM00852"/>
    </source>
</evidence>
<evidence type="ECO:0000313" key="3">
    <source>
        <dbReference type="Proteomes" id="UP000262524"/>
    </source>
</evidence>
<dbReference type="Proteomes" id="UP000262524">
    <property type="component" value="Unassembled WGS sequence"/>
</dbReference>
<protein>
    <recommendedName>
        <fullName evidence="1">MoaB/Mog domain-containing protein</fullName>
    </recommendedName>
</protein>
<dbReference type="SMART" id="SM00852">
    <property type="entry name" value="MoCF_biosynth"/>
    <property type="match status" value="1"/>
</dbReference>
<dbReference type="CDD" id="cd00885">
    <property type="entry name" value="cinA"/>
    <property type="match status" value="1"/>
</dbReference>
<accession>A0A374NVL0</accession>
<reference evidence="2 3" key="1">
    <citation type="submission" date="2018-08" db="EMBL/GenBank/DDBJ databases">
        <title>A genome reference for cultivated species of the human gut microbiota.</title>
        <authorList>
            <person name="Zou Y."/>
            <person name="Xue W."/>
            <person name="Luo G."/>
        </authorList>
    </citation>
    <scope>NUCLEOTIDE SEQUENCE [LARGE SCALE GENOMIC DNA]</scope>
    <source>
        <strain evidence="2 3">TM10-1AC</strain>
    </source>
</reference>
<comment type="caution">
    <text evidence="2">The sequence shown here is derived from an EMBL/GenBank/DDBJ whole genome shotgun (WGS) entry which is preliminary data.</text>
</comment>
<gene>
    <name evidence="2" type="ORF">DXD91_00360</name>
</gene>
<dbReference type="EMBL" id="QSOE01000001">
    <property type="protein sequence ID" value="RGI92967.1"/>
    <property type="molecule type" value="Genomic_DNA"/>
</dbReference>
<sequence length="156" mass="17723">MVAEIVCVGTELLLGDIVNTNAQHISKELAHIGIDLYYQTVVGDNKERVWNVLDTALKRSDLIIMTGGLGPTKDDLTKEVAASFFGKKLVFHEQTYEHVRKKLESYGINEMTESQKKQALVPEGSLVVTNLQDLLRESLWHREIRQSLCCQARQRR</sequence>
<dbReference type="InterPro" id="IPR036425">
    <property type="entry name" value="MoaB/Mog-like_dom_sf"/>
</dbReference>
<feature type="domain" description="MoaB/Mog" evidence="1">
    <location>
        <begin position="4"/>
        <end position="141"/>
    </location>
</feature>
<dbReference type="AlphaFoldDB" id="A0A374NVL0"/>
<dbReference type="InterPro" id="IPR001453">
    <property type="entry name" value="MoaB/Mog_dom"/>
</dbReference>
<dbReference type="PANTHER" id="PTHR13939:SF0">
    <property type="entry name" value="NMN AMIDOHYDROLASE-LIKE PROTEIN YFAY"/>
    <property type="match status" value="1"/>
</dbReference>
<dbReference type="Pfam" id="PF00994">
    <property type="entry name" value="MoCF_biosynth"/>
    <property type="match status" value="1"/>
</dbReference>
<dbReference type="SUPFAM" id="SSF53218">
    <property type="entry name" value="Molybdenum cofactor biosynthesis proteins"/>
    <property type="match status" value="1"/>
</dbReference>
<dbReference type="RefSeq" id="WP_117981815.1">
    <property type="nucleotide sequence ID" value="NZ_QSOE01000001.1"/>
</dbReference>
<evidence type="ECO:0000313" key="2">
    <source>
        <dbReference type="EMBL" id="RGI92967.1"/>
    </source>
</evidence>
<organism evidence="2 3">
    <name type="scientific">Anaerobutyricum hallii</name>
    <dbReference type="NCBI Taxonomy" id="39488"/>
    <lineage>
        <taxon>Bacteria</taxon>
        <taxon>Bacillati</taxon>
        <taxon>Bacillota</taxon>
        <taxon>Clostridia</taxon>
        <taxon>Lachnospirales</taxon>
        <taxon>Lachnospiraceae</taxon>
        <taxon>Anaerobutyricum</taxon>
    </lineage>
</organism>
<dbReference type="PANTHER" id="PTHR13939">
    <property type="entry name" value="NICOTINAMIDE-NUCLEOTIDE AMIDOHYDROLASE PNCC"/>
    <property type="match status" value="1"/>
</dbReference>
<dbReference type="Gene3D" id="3.40.980.10">
    <property type="entry name" value="MoaB/Mog-like domain"/>
    <property type="match status" value="1"/>
</dbReference>